<organism evidence="2 3">
    <name type="scientific">Micromonospora parastrephiae</name>
    <dbReference type="NCBI Taxonomy" id="2806101"/>
    <lineage>
        <taxon>Bacteria</taxon>
        <taxon>Bacillati</taxon>
        <taxon>Actinomycetota</taxon>
        <taxon>Actinomycetes</taxon>
        <taxon>Micromonosporales</taxon>
        <taxon>Micromonosporaceae</taxon>
        <taxon>Micromonospora</taxon>
    </lineage>
</organism>
<dbReference type="SUPFAM" id="SSF52518">
    <property type="entry name" value="Thiamin diphosphate-binding fold (THDP-binding)"/>
    <property type="match status" value="1"/>
</dbReference>
<reference evidence="2 3" key="1">
    <citation type="submission" date="2021-01" db="EMBL/GenBank/DDBJ databases">
        <title>Draft genome sequence of Micromonospora sp. strain STR1_7.</title>
        <authorList>
            <person name="Karlyshev A."/>
            <person name="Jawad R."/>
        </authorList>
    </citation>
    <scope>NUCLEOTIDE SEQUENCE [LARGE SCALE GENOMIC DNA]</scope>
    <source>
        <strain evidence="2 3">STR1-7</strain>
    </source>
</reference>
<dbReference type="Pfam" id="PF02779">
    <property type="entry name" value="Transket_pyr"/>
    <property type="match status" value="1"/>
</dbReference>
<dbReference type="SUPFAM" id="SSF52922">
    <property type="entry name" value="TK C-terminal domain-like"/>
    <property type="match status" value="1"/>
</dbReference>
<accession>A0ABS1XWH2</accession>
<sequence length="297" mass="31549">MRAAFIDATTALLDDDPRTALVLADISASQFAPANTRHPERVLNVGIREQLMIGVAGGLALTGLRPIAHSYATFLVDRTYEQIKLDLDHQGVGAVLVSIGASYDGSREGRTHQSPGDVALFDTLVGGWTVRVPGHPDEVAPLLRAAATTDDPVYLRLGEQRNAQAYPDADRLRVLRRGGAGAPLVVAVGPMLDPTLAAVEGLDVTVAYTHTPRPFDAAGLRALAGTDVVLVEPYLAGTSSAVVGRALADVPHRLLTLGVGRADLRRYGDPADHARWHGLDAEGLRRSLDAFLGSVRR</sequence>
<evidence type="ECO:0000259" key="1">
    <source>
        <dbReference type="SMART" id="SM00861"/>
    </source>
</evidence>
<gene>
    <name evidence="2" type="ORF">JNW91_18215</name>
</gene>
<dbReference type="Gene3D" id="3.40.50.970">
    <property type="match status" value="1"/>
</dbReference>
<dbReference type="SMART" id="SM00861">
    <property type="entry name" value="Transket_pyr"/>
    <property type="match status" value="1"/>
</dbReference>
<dbReference type="InterPro" id="IPR029061">
    <property type="entry name" value="THDP-binding"/>
</dbReference>
<dbReference type="PANTHER" id="PTHR43825">
    <property type="entry name" value="PYRUVATE DEHYDROGENASE E1 COMPONENT"/>
    <property type="match status" value="1"/>
</dbReference>
<dbReference type="InterPro" id="IPR005475">
    <property type="entry name" value="Transketolase-like_Pyr-bd"/>
</dbReference>
<dbReference type="InterPro" id="IPR051157">
    <property type="entry name" value="PDH/Transketolase"/>
</dbReference>
<evidence type="ECO:0000313" key="2">
    <source>
        <dbReference type="EMBL" id="MBM0233621.1"/>
    </source>
</evidence>
<protein>
    <submittedName>
        <fullName evidence="2">Transketolase</fullName>
    </submittedName>
</protein>
<dbReference type="RefSeq" id="WP_203176784.1">
    <property type="nucleotide sequence ID" value="NZ_JAEVHM010000089.1"/>
</dbReference>
<dbReference type="CDD" id="cd07033">
    <property type="entry name" value="TPP_PYR_DXS_TK_like"/>
    <property type="match status" value="1"/>
</dbReference>
<proteinExistence type="predicted"/>
<evidence type="ECO:0000313" key="3">
    <source>
        <dbReference type="Proteomes" id="UP000601027"/>
    </source>
</evidence>
<dbReference type="Gene3D" id="3.40.50.920">
    <property type="match status" value="1"/>
</dbReference>
<dbReference type="EMBL" id="JAEVHM010000089">
    <property type="protein sequence ID" value="MBM0233621.1"/>
    <property type="molecule type" value="Genomic_DNA"/>
</dbReference>
<dbReference type="PANTHER" id="PTHR43825:SF3">
    <property type="entry name" value="PYRUVATE DEHYDROGENASE E1 COMPONENT"/>
    <property type="match status" value="1"/>
</dbReference>
<dbReference type="Proteomes" id="UP000601027">
    <property type="component" value="Unassembled WGS sequence"/>
</dbReference>
<name>A0ABS1XWH2_9ACTN</name>
<comment type="caution">
    <text evidence="2">The sequence shown here is derived from an EMBL/GenBank/DDBJ whole genome shotgun (WGS) entry which is preliminary data.</text>
</comment>
<feature type="domain" description="Transketolase-like pyrimidine-binding" evidence="1">
    <location>
        <begin position="1"/>
        <end position="164"/>
    </location>
</feature>
<dbReference type="InterPro" id="IPR009014">
    <property type="entry name" value="Transketo_C/PFOR_II"/>
</dbReference>
<keyword evidence="3" id="KW-1185">Reference proteome</keyword>